<comment type="caution">
    <text evidence="10">The sequence shown here is derived from an EMBL/GenBank/DDBJ whole genome shotgun (WGS) entry which is preliminary data.</text>
</comment>
<dbReference type="Gene3D" id="2.60.40.740">
    <property type="match status" value="1"/>
</dbReference>
<dbReference type="EMBL" id="JAUSQX010000001">
    <property type="protein sequence ID" value="MDP9805745.1"/>
    <property type="molecule type" value="Genomic_DNA"/>
</dbReference>
<evidence type="ECO:0000256" key="1">
    <source>
        <dbReference type="ARBA" id="ARBA00022512"/>
    </source>
</evidence>
<accession>A0ABT9NED3</accession>
<keyword evidence="4" id="KW-0572">Peptidoglycan-anchor</keyword>
<dbReference type="NCBIfam" id="NF033902">
    <property type="entry name" value="iso_D2_wall_anc"/>
    <property type="match status" value="1"/>
</dbReference>
<dbReference type="InterPro" id="IPR026466">
    <property type="entry name" value="Fim_isopep_form_D2_dom"/>
</dbReference>
<keyword evidence="2" id="KW-0964">Secreted</keyword>
<sequence>MRKLKKFAALLVASTALLAAGGVVHAADGMVTATAKPAQIVDTAKKGVIHLTKYDDAAGKKSADGTQQTVTGATPLEGIEFTLRKIKGVDFSTNDGLKAAAALDAATLAADVENLTSEVPAGVKETNAQGQIDFDNLDVGAYLLVETNSTAADGKTYRAAAPSIVFVPTTDPANEDAWLTEGDKYAVWVYPKNSLDENVKAVVDANKQVGDDITFTVSASLPAPGPGETINDFGFYDKVDPKLDINGKEADVKVTVGDTELTRDTGDGTGDFKVWIKDGGEGGQDELTVILLPNGLVKANAAKAANASAQAVLTFDAKVLASGVVPNQALVYKNTGVGEGTLKPTDTPPTPEGWEKTNTTTSAWGKVTISKVNEANAPLAGAEFQVYSCTVDAAGKGTVTGQPISVNGVSTFTDEADGANDGKIVIDGLHVNDAENGADKDVTSYCLVETKAPDNYELRHDPIPVKVQLTGIATAEAKYEYDADGVLTSYSTSTTVQELNTEVQSLAVGVDVVNIPVKTKLPATGGAGIAIFGLLGAAVIGGGLYAAKRNNRETA</sequence>
<feature type="domain" description="Gram-positive cocci surface proteins LPxTG" evidence="7">
    <location>
        <begin position="518"/>
        <end position="552"/>
    </location>
</feature>
<dbReference type="Pfam" id="PF00746">
    <property type="entry name" value="Gram_pos_anchor"/>
    <property type="match status" value="1"/>
</dbReference>
<protein>
    <submittedName>
        <fullName evidence="10">Fimbrial isopeptide formation D2 family protein/LPXTG-motif cell wall-anchored protein</fullName>
    </submittedName>
</protein>
<reference evidence="10 11" key="1">
    <citation type="submission" date="2023-07" db="EMBL/GenBank/DDBJ databases">
        <title>Sequencing the genomes of 1000 actinobacteria strains.</title>
        <authorList>
            <person name="Klenk H.-P."/>
        </authorList>
    </citation>
    <scope>NUCLEOTIDE SEQUENCE [LARGE SCALE GENOMIC DNA]</scope>
    <source>
        <strain evidence="10 11">DSM 17163</strain>
    </source>
</reference>
<evidence type="ECO:0000259" key="7">
    <source>
        <dbReference type="Pfam" id="PF00746"/>
    </source>
</evidence>
<keyword evidence="1" id="KW-0134">Cell wall</keyword>
<keyword evidence="11" id="KW-1185">Reference proteome</keyword>
<feature type="domain" description="SpaA-like prealbumin fold" evidence="9">
    <location>
        <begin position="365"/>
        <end position="476"/>
    </location>
</feature>
<evidence type="ECO:0000259" key="8">
    <source>
        <dbReference type="Pfam" id="PF16555"/>
    </source>
</evidence>
<dbReference type="InterPro" id="IPR041033">
    <property type="entry name" value="SpaA_PFL_dom_1"/>
</dbReference>
<evidence type="ECO:0000259" key="9">
    <source>
        <dbReference type="Pfam" id="PF17802"/>
    </source>
</evidence>
<evidence type="ECO:0000256" key="6">
    <source>
        <dbReference type="SAM" id="SignalP"/>
    </source>
</evidence>
<dbReference type="InterPro" id="IPR048052">
    <property type="entry name" value="FM1-like"/>
</dbReference>
<dbReference type="NCBIfam" id="TIGR04226">
    <property type="entry name" value="RrgB_K2N_iso_D2"/>
    <property type="match status" value="1"/>
</dbReference>
<dbReference type="RefSeq" id="WP_307682008.1">
    <property type="nucleotide sequence ID" value="NZ_JAUSQX010000001.1"/>
</dbReference>
<evidence type="ECO:0000256" key="3">
    <source>
        <dbReference type="ARBA" id="ARBA00022729"/>
    </source>
</evidence>
<feature type="signal peptide" evidence="6">
    <location>
        <begin position="1"/>
        <end position="26"/>
    </location>
</feature>
<dbReference type="Proteomes" id="UP001243212">
    <property type="component" value="Unassembled WGS sequence"/>
</dbReference>
<dbReference type="InterPro" id="IPR032364">
    <property type="entry name" value="GramPos_pilinD1_N"/>
</dbReference>
<keyword evidence="5" id="KW-0812">Transmembrane</keyword>
<keyword evidence="5" id="KW-0472">Membrane</keyword>
<feature type="transmembrane region" description="Helical" evidence="5">
    <location>
        <begin position="525"/>
        <end position="547"/>
    </location>
</feature>
<dbReference type="NCBIfam" id="TIGR01167">
    <property type="entry name" value="LPXTG_anchor"/>
    <property type="match status" value="1"/>
</dbReference>
<dbReference type="InterPro" id="IPR019931">
    <property type="entry name" value="LPXTG_anchor"/>
</dbReference>
<evidence type="ECO:0000256" key="5">
    <source>
        <dbReference type="SAM" id="Phobius"/>
    </source>
</evidence>
<keyword evidence="3 6" id="KW-0732">Signal</keyword>
<feature type="chain" id="PRO_5046549376" evidence="6">
    <location>
        <begin position="27"/>
        <end position="555"/>
    </location>
</feature>
<gene>
    <name evidence="10" type="ORF">J2S70_000327</name>
</gene>
<proteinExistence type="predicted"/>
<dbReference type="Pfam" id="PF17802">
    <property type="entry name" value="SpaA"/>
    <property type="match status" value="1"/>
</dbReference>
<keyword evidence="5" id="KW-1133">Transmembrane helix</keyword>
<evidence type="ECO:0000256" key="2">
    <source>
        <dbReference type="ARBA" id="ARBA00022525"/>
    </source>
</evidence>
<dbReference type="InterPro" id="IPR013783">
    <property type="entry name" value="Ig-like_fold"/>
</dbReference>
<evidence type="ECO:0000256" key="4">
    <source>
        <dbReference type="ARBA" id="ARBA00023088"/>
    </source>
</evidence>
<organism evidence="10 11">
    <name type="scientific">Trueperella bonasi</name>
    <dbReference type="NCBI Taxonomy" id="312286"/>
    <lineage>
        <taxon>Bacteria</taxon>
        <taxon>Bacillati</taxon>
        <taxon>Actinomycetota</taxon>
        <taxon>Actinomycetes</taxon>
        <taxon>Actinomycetales</taxon>
        <taxon>Actinomycetaceae</taxon>
        <taxon>Trueperella</taxon>
    </lineage>
</organism>
<name>A0ABT9NED3_9ACTO</name>
<evidence type="ECO:0000313" key="10">
    <source>
        <dbReference type="EMBL" id="MDP9805745.1"/>
    </source>
</evidence>
<evidence type="ECO:0000313" key="11">
    <source>
        <dbReference type="Proteomes" id="UP001243212"/>
    </source>
</evidence>
<dbReference type="Gene3D" id="2.60.40.10">
    <property type="entry name" value="Immunoglobulins"/>
    <property type="match status" value="2"/>
</dbReference>
<dbReference type="Pfam" id="PF16555">
    <property type="entry name" value="GramPos_pilinD1"/>
    <property type="match status" value="1"/>
</dbReference>
<feature type="domain" description="Gram-positive pilin subunit D1 N-terminal" evidence="8">
    <location>
        <begin position="55"/>
        <end position="194"/>
    </location>
</feature>